<evidence type="ECO:0000313" key="5">
    <source>
        <dbReference type="Proteomes" id="UP000659654"/>
    </source>
</evidence>
<reference evidence="3" key="2">
    <citation type="submission" date="2020-09" db="EMBL/GenBank/DDBJ databases">
        <authorList>
            <person name="Kikuchi T."/>
        </authorList>
    </citation>
    <scope>NUCLEOTIDE SEQUENCE</scope>
    <source>
        <strain evidence="3">Ka4C1</strain>
    </source>
</reference>
<feature type="domain" description="Fungal lipase-type" evidence="2">
    <location>
        <begin position="88"/>
        <end position="224"/>
    </location>
</feature>
<dbReference type="Proteomes" id="UP000582659">
    <property type="component" value="Unassembled WGS sequence"/>
</dbReference>
<dbReference type="PANTHER" id="PTHR45908">
    <property type="entry name" value="PROTEIN CBG11750-RELATED"/>
    <property type="match status" value="1"/>
</dbReference>
<evidence type="ECO:0000313" key="4">
    <source>
        <dbReference type="Proteomes" id="UP000095284"/>
    </source>
</evidence>
<keyword evidence="5" id="KW-1185">Reference proteome</keyword>
<accession>A0A1I7SEV9</accession>
<dbReference type="CDD" id="cd00519">
    <property type="entry name" value="Lipase_3"/>
    <property type="match status" value="1"/>
</dbReference>
<dbReference type="WBParaSite" id="BXY_1157000.1">
    <property type="protein sequence ID" value="BXY_1157000.1"/>
    <property type="gene ID" value="BXY_1157000"/>
</dbReference>
<dbReference type="AlphaFoldDB" id="A0A1I7SEV9"/>
<dbReference type="EMBL" id="CAJFCV020000004">
    <property type="protein sequence ID" value="CAG9113236.1"/>
    <property type="molecule type" value="Genomic_DNA"/>
</dbReference>
<dbReference type="GO" id="GO:0006629">
    <property type="term" value="P:lipid metabolic process"/>
    <property type="evidence" value="ECO:0007669"/>
    <property type="project" value="InterPro"/>
</dbReference>
<gene>
    <name evidence="3" type="ORF">BXYJ_LOCUS8061</name>
</gene>
<sequence>MRLQVATIVLFAIFCAVNSQFDEKLASRKSIFISLAADSPFLDKCVAKAFDDGKTTLRATSECGPSPIEAQVCFGFVGYSVKQKVIYVGYRGSVSVVQLSYEVYRTVFEEQHDAKIGGKISAYFSIASRNLRSAGVNAEAVRLANKFPSFQLLISGHSLGGALASIAAGELIAVDGIRGERITLITFGEPRSGDSDYAEAFDKLVPFSYRVENRRDFFTQIPPHKFENYTHHKTEVWYPTGVEIGNEYKVCRATEDPKCQDSVNPALDPLDHGLYYYQVVPTALNGCQV</sequence>
<keyword evidence="1" id="KW-0732">Signal</keyword>
<dbReference type="InterPro" id="IPR029058">
    <property type="entry name" value="AB_hydrolase_fold"/>
</dbReference>
<organism evidence="4 6">
    <name type="scientific">Bursaphelenchus xylophilus</name>
    <name type="common">Pinewood nematode worm</name>
    <name type="synonym">Aphelenchoides xylophilus</name>
    <dbReference type="NCBI Taxonomy" id="6326"/>
    <lineage>
        <taxon>Eukaryota</taxon>
        <taxon>Metazoa</taxon>
        <taxon>Ecdysozoa</taxon>
        <taxon>Nematoda</taxon>
        <taxon>Chromadorea</taxon>
        <taxon>Rhabditida</taxon>
        <taxon>Tylenchina</taxon>
        <taxon>Tylenchomorpha</taxon>
        <taxon>Aphelenchoidea</taxon>
        <taxon>Aphelenchoididae</taxon>
        <taxon>Bursaphelenchus</taxon>
    </lineage>
</organism>
<name>A0A1I7SEV9_BURXY</name>
<feature type="chain" id="PRO_5035360044" evidence="1">
    <location>
        <begin position="20"/>
        <end position="289"/>
    </location>
</feature>
<evidence type="ECO:0000256" key="1">
    <source>
        <dbReference type="SAM" id="SignalP"/>
    </source>
</evidence>
<dbReference type="Gene3D" id="3.40.50.1820">
    <property type="entry name" value="alpha/beta hydrolase"/>
    <property type="match status" value="1"/>
</dbReference>
<evidence type="ECO:0000313" key="3">
    <source>
        <dbReference type="EMBL" id="CAD5224473.1"/>
    </source>
</evidence>
<dbReference type="Proteomes" id="UP000095284">
    <property type="component" value="Unplaced"/>
</dbReference>
<dbReference type="PANTHER" id="PTHR45908:SF11">
    <property type="entry name" value="FUNGAL LIPASE-LIKE DOMAIN-CONTAINING PROTEIN"/>
    <property type="match status" value="1"/>
</dbReference>
<feature type="signal peptide" evidence="1">
    <location>
        <begin position="1"/>
        <end position="19"/>
    </location>
</feature>
<dbReference type="eggNOG" id="KOG4569">
    <property type="taxonomic scope" value="Eukaryota"/>
</dbReference>
<reference evidence="6" key="1">
    <citation type="submission" date="2016-11" db="UniProtKB">
        <authorList>
            <consortium name="WormBaseParasite"/>
        </authorList>
    </citation>
    <scope>IDENTIFICATION</scope>
</reference>
<dbReference type="InterPro" id="IPR002921">
    <property type="entry name" value="Fungal_lipase-type"/>
</dbReference>
<proteinExistence type="predicted"/>
<evidence type="ECO:0000259" key="2">
    <source>
        <dbReference type="Pfam" id="PF01764"/>
    </source>
</evidence>
<dbReference type="Proteomes" id="UP000659654">
    <property type="component" value="Unassembled WGS sequence"/>
</dbReference>
<dbReference type="SMR" id="A0A1I7SEV9"/>
<evidence type="ECO:0000313" key="6">
    <source>
        <dbReference type="WBParaSite" id="BXY_1157000.1"/>
    </source>
</evidence>
<dbReference type="Pfam" id="PF01764">
    <property type="entry name" value="Lipase_3"/>
    <property type="match status" value="1"/>
</dbReference>
<dbReference type="SUPFAM" id="SSF53474">
    <property type="entry name" value="alpha/beta-Hydrolases"/>
    <property type="match status" value="1"/>
</dbReference>
<dbReference type="EMBL" id="CAJFDI010000004">
    <property type="protein sequence ID" value="CAD5224473.1"/>
    <property type="molecule type" value="Genomic_DNA"/>
</dbReference>
<protein>
    <submittedName>
        <fullName evidence="3">(pine wood nematode) hypothetical protein</fullName>
    </submittedName>
    <submittedName>
        <fullName evidence="6">Lipase_3 domain-containing protein</fullName>
    </submittedName>
</protein>
<dbReference type="OrthoDB" id="5866690at2759"/>